<evidence type="ECO:0000256" key="11">
    <source>
        <dbReference type="ARBA" id="ARBA00023242"/>
    </source>
</evidence>
<dbReference type="GO" id="GO:0000166">
    <property type="term" value="F:nucleotide binding"/>
    <property type="evidence" value="ECO:0007669"/>
    <property type="project" value="InterPro"/>
</dbReference>
<evidence type="ECO:0000313" key="18">
    <source>
        <dbReference type="WBParaSite" id="SBAD_0000374301-mRNA-1"/>
    </source>
</evidence>
<gene>
    <name evidence="16" type="ORF">SBAD_LOCUS3579</name>
</gene>
<evidence type="ECO:0000313" key="17">
    <source>
        <dbReference type="Proteomes" id="UP000270296"/>
    </source>
</evidence>
<keyword evidence="8" id="KW-0862">Zinc</keyword>
<protein>
    <recommendedName>
        <fullName evidence="12">DNA polymerase</fullName>
        <ecNumber evidence="12">2.7.7.7</ecNumber>
    </recommendedName>
</protein>
<dbReference type="Pfam" id="PF00136">
    <property type="entry name" value="DNA_pol_B"/>
    <property type="match status" value="1"/>
</dbReference>
<evidence type="ECO:0000256" key="1">
    <source>
        <dbReference type="ARBA" id="ARBA00004123"/>
    </source>
</evidence>
<dbReference type="InterPro" id="IPR045846">
    <property type="entry name" value="POLBc_alpha"/>
</dbReference>
<accession>A0A183IIY3</accession>
<evidence type="ECO:0000256" key="9">
    <source>
        <dbReference type="ARBA" id="ARBA00022932"/>
    </source>
</evidence>
<dbReference type="SUPFAM" id="SSF53098">
    <property type="entry name" value="Ribonuclease H-like"/>
    <property type="match status" value="1"/>
</dbReference>
<evidence type="ECO:0000256" key="2">
    <source>
        <dbReference type="ARBA" id="ARBA00005755"/>
    </source>
</evidence>
<dbReference type="Pfam" id="PF03104">
    <property type="entry name" value="DNA_pol_B_exo1"/>
    <property type="match status" value="1"/>
</dbReference>
<dbReference type="InterPro" id="IPR006134">
    <property type="entry name" value="DNA-dir_DNA_pol_B_multi_dom"/>
</dbReference>
<dbReference type="GO" id="GO:0003887">
    <property type="term" value="F:DNA-directed DNA polymerase activity"/>
    <property type="evidence" value="ECO:0007669"/>
    <property type="project" value="UniProtKB-KW"/>
</dbReference>
<evidence type="ECO:0000313" key="16">
    <source>
        <dbReference type="EMBL" id="VDP01660.1"/>
    </source>
</evidence>
<dbReference type="InterPro" id="IPR017964">
    <property type="entry name" value="DNA-dir_DNA_pol_B_CS"/>
</dbReference>
<dbReference type="PANTHER" id="PTHR45861:SF1">
    <property type="entry name" value="DNA POLYMERASE ALPHA CATALYTIC SUBUNIT"/>
    <property type="match status" value="1"/>
</dbReference>
<dbReference type="EC" id="2.7.7.7" evidence="12"/>
<dbReference type="InterPro" id="IPR036397">
    <property type="entry name" value="RNaseH_sf"/>
</dbReference>
<evidence type="ECO:0000256" key="7">
    <source>
        <dbReference type="ARBA" id="ARBA00022771"/>
    </source>
</evidence>
<sequence length="1098" mass="125943">MTTEIPADTEEADVVPDSQSLSLSSFSENADFLSLDIEQLTPDSTSGDPEIVESQRTIPESQIVILYFQVIFHFLKISQSGSSKRVSVRRRLRCEKYKTSSLDSFTDEIPAAPCQPLNVSEIDIPDTLQSLELATLNNCQTLKFYYLDLYEDCYKHPGVVHLFGKVNNSQTDSWFSCCVTIKNIERRIWILPREQDQATGSLVTFQQVYDEICQLMDRQRIREFRVKKVEKRFWRREKDKPLEGEYLELRYPFSNSALPPETVGRTFSKIYGYSSTAQELFLLENSIKGPRFLEIINPGDVNVLIGRDNSNWHHVMGQNGCRTVNDNNRQLFWPLFHVRPRAIWKENPDIPLNGSVRSKKWPQVHRQLTSLPETAAGGGLNCDEASTTVEIVPNERSLLNCFLMKIRKFDPDIVIAHDLISYEIPNLLHRMRSTKVLNWFCFGRLKNTGQIPASSHFKAVIHEVTAGRLYCDTKIMAKEFMHAKGYTLQQIAGQLLYESEWNTENVQDCYKTSDALLDLTKMVVFEASLVWRICKKLACLSLTAEIARIVGGVWSNTLLGGRSERSEFLLLHAFNEQNFIYPDKCPSRKNKQNDDANAEEVYSMKKKAAYSGGLVLEPKRGLYDRIILLLDFNSLYPSIIQEFNICFTTVPLQNGVDTSTENENEIPDISSVSKDLGILPVEIHKLVQSRKQVKSLMNGKNVPADVMQQYNIRQQALKITANSIYGCLGFTASRFYAKSLAALITSKGREILIDTRTLVEKLGYDVIYGDTDSIMINSNQYHFEVALDLGRKIKQEVNKRYKLLELDIDGIYKKLLLLKKKKYAGLAASRLPDGTWVERKEVKGLDIVRRDCYVLDLIMSEQPLDDIVNKIHAYLTQLAVDIKENRLPLEKYEIYKQLTRRPQDYADSKSQPHVVVALRMNSRGHHFQAGDIVKYIICEDSTNNPATQRAYYRSEFDDNPKLKIDVIYYLSQQIHPVVSRLCDPIDETDAGWLSCDEIACNYRCRTLPVRFDFKGRPHCPKCEQGTLILEYSQQALYLQLRYLQHIFDVSAATSKLSEKDRGKSGANGIDQFFKFKLFQQLSLLRKIVFTYTHPLNTV</sequence>
<evidence type="ECO:0000256" key="3">
    <source>
        <dbReference type="ARBA" id="ARBA00022679"/>
    </source>
</evidence>
<comment type="catalytic activity">
    <reaction evidence="12">
        <text>DNA(n) + a 2'-deoxyribonucleoside 5'-triphosphate = DNA(n+1) + diphosphate</text>
        <dbReference type="Rhea" id="RHEA:22508"/>
        <dbReference type="Rhea" id="RHEA-COMP:17339"/>
        <dbReference type="Rhea" id="RHEA-COMP:17340"/>
        <dbReference type="ChEBI" id="CHEBI:33019"/>
        <dbReference type="ChEBI" id="CHEBI:61560"/>
        <dbReference type="ChEBI" id="CHEBI:173112"/>
        <dbReference type="EC" id="2.7.7.7"/>
    </reaction>
</comment>
<evidence type="ECO:0000256" key="4">
    <source>
        <dbReference type="ARBA" id="ARBA00022695"/>
    </source>
</evidence>
<dbReference type="SMART" id="SM00486">
    <property type="entry name" value="POLBc"/>
    <property type="match status" value="1"/>
</dbReference>
<feature type="domain" description="Zinc finger DNA-directed DNA polymerase family B alpha" evidence="15">
    <location>
        <begin position="989"/>
        <end position="1060"/>
    </location>
</feature>
<evidence type="ECO:0000256" key="12">
    <source>
        <dbReference type="RuleBase" id="RU000442"/>
    </source>
</evidence>
<evidence type="ECO:0000256" key="10">
    <source>
        <dbReference type="ARBA" id="ARBA00023125"/>
    </source>
</evidence>
<evidence type="ECO:0000256" key="6">
    <source>
        <dbReference type="ARBA" id="ARBA00022723"/>
    </source>
</evidence>
<dbReference type="NCBIfam" id="TIGR00592">
    <property type="entry name" value="pol2"/>
    <property type="match status" value="1"/>
</dbReference>
<dbReference type="InterPro" id="IPR023211">
    <property type="entry name" value="DNA_pol_palm_dom_sf"/>
</dbReference>
<dbReference type="Gene3D" id="3.30.420.10">
    <property type="entry name" value="Ribonuclease H-like superfamily/Ribonuclease H"/>
    <property type="match status" value="1"/>
</dbReference>
<name>A0A183IIY3_9BILA</name>
<comment type="similarity">
    <text evidence="2 12">Belongs to the DNA polymerase type-B family.</text>
</comment>
<dbReference type="EMBL" id="UZAM01007827">
    <property type="protein sequence ID" value="VDP01660.1"/>
    <property type="molecule type" value="Genomic_DNA"/>
</dbReference>
<dbReference type="GO" id="GO:0008270">
    <property type="term" value="F:zinc ion binding"/>
    <property type="evidence" value="ECO:0007669"/>
    <property type="project" value="UniProtKB-KW"/>
</dbReference>
<keyword evidence="3 12" id="KW-0808">Transferase</keyword>
<organism evidence="18">
    <name type="scientific">Soboliphyme baturini</name>
    <dbReference type="NCBI Taxonomy" id="241478"/>
    <lineage>
        <taxon>Eukaryota</taxon>
        <taxon>Metazoa</taxon>
        <taxon>Ecdysozoa</taxon>
        <taxon>Nematoda</taxon>
        <taxon>Enoplea</taxon>
        <taxon>Dorylaimia</taxon>
        <taxon>Dioctophymatida</taxon>
        <taxon>Dioctophymatoidea</taxon>
        <taxon>Soboliphymatidae</taxon>
        <taxon>Soboliphyme</taxon>
    </lineage>
</organism>
<dbReference type="Gene3D" id="3.90.1600.10">
    <property type="entry name" value="Palm domain of DNA polymerase"/>
    <property type="match status" value="2"/>
</dbReference>
<keyword evidence="7" id="KW-0863">Zinc-finger</keyword>
<dbReference type="PROSITE" id="PS00116">
    <property type="entry name" value="DNA_POLYMERASE_B"/>
    <property type="match status" value="1"/>
</dbReference>
<keyword evidence="10 12" id="KW-0238">DNA-binding</keyword>
<feature type="domain" description="DNA-directed DNA polymerase family B multifunctional" evidence="13">
    <location>
        <begin position="554"/>
        <end position="985"/>
    </location>
</feature>
<dbReference type="Gene3D" id="2.40.50.730">
    <property type="match status" value="1"/>
</dbReference>
<proteinExistence type="inferred from homology"/>
<dbReference type="GO" id="GO:0003697">
    <property type="term" value="F:single-stranded DNA binding"/>
    <property type="evidence" value="ECO:0007669"/>
    <property type="project" value="TreeGrafter"/>
</dbReference>
<reference evidence="16 17" key="2">
    <citation type="submission" date="2018-11" db="EMBL/GenBank/DDBJ databases">
        <authorList>
            <consortium name="Pathogen Informatics"/>
        </authorList>
    </citation>
    <scope>NUCLEOTIDE SEQUENCE [LARGE SCALE GENOMIC DNA]</scope>
</reference>
<dbReference type="Pfam" id="PF08996">
    <property type="entry name" value="zf-DNA_Pol"/>
    <property type="match status" value="1"/>
</dbReference>
<keyword evidence="11" id="KW-0539">Nucleus</keyword>
<dbReference type="SUPFAM" id="SSF56672">
    <property type="entry name" value="DNA/RNA polymerases"/>
    <property type="match status" value="1"/>
</dbReference>
<dbReference type="GO" id="GO:0006273">
    <property type="term" value="P:lagging strand elongation"/>
    <property type="evidence" value="ECO:0007669"/>
    <property type="project" value="TreeGrafter"/>
</dbReference>
<reference evidence="18" key="1">
    <citation type="submission" date="2016-06" db="UniProtKB">
        <authorList>
            <consortium name="WormBaseParasite"/>
        </authorList>
    </citation>
    <scope>IDENTIFICATION</scope>
</reference>
<dbReference type="OrthoDB" id="6755010at2759"/>
<dbReference type="GO" id="GO:0005658">
    <property type="term" value="C:alpha DNA polymerase:primase complex"/>
    <property type="evidence" value="ECO:0007669"/>
    <property type="project" value="TreeGrafter"/>
</dbReference>
<dbReference type="Gene3D" id="1.10.3200.20">
    <property type="entry name" value="DNA Polymerase alpha, zinc finger"/>
    <property type="match status" value="1"/>
</dbReference>
<dbReference type="InterPro" id="IPR015088">
    <property type="entry name" value="Znf_DNA-dir_DNA_pol_B_alpha"/>
</dbReference>
<keyword evidence="4 12" id="KW-0548">Nucleotidyltransferase</keyword>
<evidence type="ECO:0000256" key="5">
    <source>
        <dbReference type="ARBA" id="ARBA00022705"/>
    </source>
</evidence>
<dbReference type="Gene3D" id="3.30.70.2820">
    <property type="match status" value="1"/>
</dbReference>
<keyword evidence="9 12" id="KW-0239">DNA-directed DNA polymerase</keyword>
<dbReference type="AlphaFoldDB" id="A0A183IIY3"/>
<dbReference type="GO" id="GO:0003688">
    <property type="term" value="F:DNA replication origin binding"/>
    <property type="evidence" value="ECO:0007669"/>
    <property type="project" value="TreeGrafter"/>
</dbReference>
<dbReference type="InterPro" id="IPR006133">
    <property type="entry name" value="DNA-dir_DNA_pol_B_exonuc"/>
</dbReference>
<dbReference type="GO" id="GO:0003682">
    <property type="term" value="F:chromatin binding"/>
    <property type="evidence" value="ECO:0007669"/>
    <property type="project" value="TreeGrafter"/>
</dbReference>
<dbReference type="InterPro" id="IPR012337">
    <property type="entry name" value="RNaseH-like_sf"/>
</dbReference>
<dbReference type="PRINTS" id="PR00106">
    <property type="entry name" value="DNAPOLB"/>
</dbReference>
<keyword evidence="17" id="KW-1185">Reference proteome</keyword>
<dbReference type="SUPFAM" id="SSF90234">
    <property type="entry name" value="Zinc finger domain of DNA polymerase-alpha"/>
    <property type="match status" value="1"/>
</dbReference>
<evidence type="ECO:0000259" key="15">
    <source>
        <dbReference type="Pfam" id="PF08996"/>
    </source>
</evidence>
<dbReference type="PANTHER" id="PTHR45861">
    <property type="entry name" value="DNA POLYMERASE ALPHA CATALYTIC SUBUNIT"/>
    <property type="match status" value="1"/>
</dbReference>
<dbReference type="GO" id="GO:0006272">
    <property type="term" value="P:leading strand elongation"/>
    <property type="evidence" value="ECO:0007669"/>
    <property type="project" value="TreeGrafter"/>
</dbReference>
<dbReference type="InterPro" id="IPR038256">
    <property type="entry name" value="Pol_alpha_znc_sf"/>
</dbReference>
<dbReference type="InterPro" id="IPR043502">
    <property type="entry name" value="DNA/RNA_pol_sf"/>
</dbReference>
<dbReference type="WBParaSite" id="SBAD_0000374301-mRNA-1">
    <property type="protein sequence ID" value="SBAD_0000374301-mRNA-1"/>
    <property type="gene ID" value="SBAD_0000374301"/>
</dbReference>
<dbReference type="Proteomes" id="UP000270296">
    <property type="component" value="Unassembled WGS sequence"/>
</dbReference>
<dbReference type="InterPro" id="IPR006172">
    <property type="entry name" value="DNA-dir_DNA_pol_B"/>
</dbReference>
<evidence type="ECO:0000256" key="8">
    <source>
        <dbReference type="ARBA" id="ARBA00022833"/>
    </source>
</evidence>
<dbReference type="Gene3D" id="3.40.1820.20">
    <property type="match status" value="1"/>
</dbReference>
<keyword evidence="6" id="KW-0479">Metal-binding</keyword>
<evidence type="ECO:0000259" key="13">
    <source>
        <dbReference type="Pfam" id="PF00136"/>
    </source>
</evidence>
<keyword evidence="5 12" id="KW-0235">DNA replication</keyword>
<dbReference type="CDD" id="cd05532">
    <property type="entry name" value="POLBc_alpha"/>
    <property type="match status" value="1"/>
</dbReference>
<dbReference type="GO" id="GO:1902975">
    <property type="term" value="P:mitotic DNA replication initiation"/>
    <property type="evidence" value="ECO:0007669"/>
    <property type="project" value="InterPro"/>
</dbReference>
<comment type="subcellular location">
    <subcellularLocation>
        <location evidence="1">Nucleus</location>
    </subcellularLocation>
</comment>
<feature type="domain" description="DNA-directed DNA polymerase family B exonuclease" evidence="14">
    <location>
        <begin position="386"/>
        <end position="491"/>
    </location>
</feature>
<evidence type="ECO:0000259" key="14">
    <source>
        <dbReference type="Pfam" id="PF03104"/>
    </source>
</evidence>